<dbReference type="AlphaFoldDB" id="A0A366HY29"/>
<dbReference type="GO" id="GO:0003700">
    <property type="term" value="F:DNA-binding transcription factor activity"/>
    <property type="evidence" value="ECO:0007669"/>
    <property type="project" value="InterPro"/>
</dbReference>
<dbReference type="Gene3D" id="1.10.1740.10">
    <property type="match status" value="1"/>
</dbReference>
<sequence length="76" mass="8994">MSTSDLRKLCELAKEGDEQAIRQIIAKFEPLIYKNSYINGEIDPDCIQELMIKLYNCVKKFEFKTKEEIEKYLDID</sequence>
<dbReference type="SUPFAM" id="SSF88946">
    <property type="entry name" value="Sigma2 domain of RNA polymerase sigma factors"/>
    <property type="match status" value="1"/>
</dbReference>
<evidence type="ECO:0000313" key="3">
    <source>
        <dbReference type="Proteomes" id="UP000253490"/>
    </source>
</evidence>
<keyword evidence="3" id="KW-1185">Reference proteome</keyword>
<dbReference type="Pfam" id="PF12645">
    <property type="entry name" value="HTH_16"/>
    <property type="match status" value="1"/>
</dbReference>
<dbReference type="RefSeq" id="WP_113921628.1">
    <property type="nucleotide sequence ID" value="NZ_QNRX01000021.1"/>
</dbReference>
<dbReference type="InterPro" id="IPR024760">
    <property type="entry name" value="HTH_dom_conjug_TS-like"/>
</dbReference>
<dbReference type="Proteomes" id="UP000253490">
    <property type="component" value="Unassembled WGS sequence"/>
</dbReference>
<feature type="domain" description="Helix-turn-helix conjugative transposon-like" evidence="1">
    <location>
        <begin position="10"/>
        <end position="62"/>
    </location>
</feature>
<reference evidence="2 3" key="1">
    <citation type="submission" date="2018-06" db="EMBL/GenBank/DDBJ databases">
        <title>Genomic Encyclopedia of Type Strains, Phase IV (KMG-IV): sequencing the most valuable type-strain genomes for metagenomic binning, comparative biology and taxonomic classification.</title>
        <authorList>
            <person name="Goeker M."/>
        </authorList>
    </citation>
    <scope>NUCLEOTIDE SEQUENCE [LARGE SCALE GENOMIC DNA]</scope>
    <source>
        <strain evidence="2 3">DSM 22112</strain>
    </source>
</reference>
<proteinExistence type="predicted"/>
<protein>
    <submittedName>
        <fullName evidence="2">Helix-turn-helix protein</fullName>
    </submittedName>
</protein>
<evidence type="ECO:0000313" key="2">
    <source>
        <dbReference type="EMBL" id="RBP58748.1"/>
    </source>
</evidence>
<dbReference type="OrthoDB" id="1856222at2"/>
<name>A0A366HY29_9FIRM</name>
<gene>
    <name evidence="2" type="ORF">DES36_12131</name>
</gene>
<dbReference type="InterPro" id="IPR013325">
    <property type="entry name" value="RNA_pol_sigma_r2"/>
</dbReference>
<comment type="caution">
    <text evidence="2">The sequence shown here is derived from an EMBL/GenBank/DDBJ whole genome shotgun (WGS) entry which is preliminary data.</text>
</comment>
<dbReference type="GO" id="GO:0006352">
    <property type="term" value="P:DNA-templated transcription initiation"/>
    <property type="evidence" value="ECO:0007669"/>
    <property type="project" value="InterPro"/>
</dbReference>
<organism evidence="2 3">
    <name type="scientific">Alkalibaculum bacchi</name>
    <dbReference type="NCBI Taxonomy" id="645887"/>
    <lineage>
        <taxon>Bacteria</taxon>
        <taxon>Bacillati</taxon>
        <taxon>Bacillota</taxon>
        <taxon>Clostridia</taxon>
        <taxon>Eubacteriales</taxon>
        <taxon>Eubacteriaceae</taxon>
        <taxon>Alkalibaculum</taxon>
    </lineage>
</organism>
<accession>A0A366HY29</accession>
<evidence type="ECO:0000259" key="1">
    <source>
        <dbReference type="Pfam" id="PF12645"/>
    </source>
</evidence>
<dbReference type="EMBL" id="QNRX01000021">
    <property type="protein sequence ID" value="RBP58748.1"/>
    <property type="molecule type" value="Genomic_DNA"/>
</dbReference>